<name>A0AAV1G9K0_XYRNO</name>
<dbReference type="Pfam" id="PF00041">
    <property type="entry name" value="fn3"/>
    <property type="match status" value="1"/>
</dbReference>
<keyword evidence="6" id="KW-1185">Reference proteome</keyword>
<protein>
    <submittedName>
        <fullName evidence="5">Interleukin-6 receptor subunit beta</fullName>
    </submittedName>
</protein>
<dbReference type="EMBL" id="OY660875">
    <property type="protein sequence ID" value="CAJ1069674.1"/>
    <property type="molecule type" value="Genomic_DNA"/>
</dbReference>
<dbReference type="PROSITE" id="PS50853">
    <property type="entry name" value="FN3"/>
    <property type="match status" value="2"/>
</dbReference>
<evidence type="ECO:0000256" key="3">
    <source>
        <dbReference type="SAM" id="SignalP"/>
    </source>
</evidence>
<proteinExistence type="predicted"/>
<keyword evidence="5" id="KW-0675">Receptor</keyword>
<feature type="domain" description="Fibronectin type-III" evidence="4">
    <location>
        <begin position="148"/>
        <end position="241"/>
    </location>
</feature>
<evidence type="ECO:0000313" key="5">
    <source>
        <dbReference type="EMBL" id="CAJ1069674.1"/>
    </source>
</evidence>
<keyword evidence="2" id="KW-0472">Membrane</keyword>
<feature type="transmembrane region" description="Helical" evidence="2">
    <location>
        <begin position="531"/>
        <end position="554"/>
    </location>
</feature>
<dbReference type="AlphaFoldDB" id="A0AAV1G9K0"/>
<evidence type="ECO:0000256" key="1">
    <source>
        <dbReference type="ARBA" id="ARBA00022737"/>
    </source>
</evidence>
<sequence length="784" mass="88415">MMKMDFRSPKLHPALCTVMSLLLSVFSREVMVKPSDLEMCGHQQACVTDHKDCGPRPSASTQKNLNMSCYYENQRKLRTVTCEWSDESESHTEPDISLIFSSNRITSCSVLFNPMAVFNVTARIKTYMGSEIWSQPYTAYLYKAIKLSPPVLTVLGSTEDTVDLSWVCSYVCTCKIKYKDNSAQRWLQAPDFVSTHRARTLTYTLRDLLPFTVYRAAVSCTGSANLWSAWSTEVTARTLGRAPSRPPNVCYRLNRTDSGASIQLQLMWMDLHPEATDHILGHQVSYELVKRQQDRSEQNITEGTALVVVEDGNCNITVRAYNTAGLGPSTHLNIDTRTQKKLPLIRNLWASSSSNGLLVQWETLTDPPPSVQPVNLFAVQWRPKTRPSAGHWMAVDNFSTSAVIHSVDPGESYLVSVFPIFNQQCGSPQSLPVSLQQGALMEAVKLKVVDITETTVTVMWVWQWKLASSHDRVDGYSVMLRRDSERKTLSLYPDQWQHTFINLRPNTEYSLLLLADNASRSILTVTTDFDIVPVVATVTPLLLLTVTVFIISILSRTVYKSYFFPPISSPRGSTTGQWLMDPNHQTSAERNILYIDDFRVMDVLGEKSLITFASTAEPEKLHEDVSLLSFGHLISKLDPQYVSDAPVFEEPVLMSPQSYHPVYSVNCPLADQDHHFFRPVELRETDSASQANSCFPQKEEESRRLTKISRQRETVMKSVLHEFMLNTPRLGVYQMSCEAQYVVNTSSLQGKRDVETNCSLTCDSDYIANSCFTTEPTDGNRTAH</sequence>
<dbReference type="Proteomes" id="UP001178508">
    <property type="component" value="Chromosome 12"/>
</dbReference>
<evidence type="ECO:0000313" key="6">
    <source>
        <dbReference type="Proteomes" id="UP001178508"/>
    </source>
</evidence>
<gene>
    <name evidence="5" type="ORF">XNOV1_A028236</name>
</gene>
<feature type="chain" id="PRO_5043807723" evidence="3">
    <location>
        <begin position="28"/>
        <end position="784"/>
    </location>
</feature>
<dbReference type="InterPro" id="IPR050991">
    <property type="entry name" value="ECM_Regulatory_Proteins"/>
</dbReference>
<dbReference type="InterPro" id="IPR003961">
    <property type="entry name" value="FN3_dom"/>
</dbReference>
<feature type="signal peptide" evidence="3">
    <location>
        <begin position="1"/>
        <end position="27"/>
    </location>
</feature>
<dbReference type="SUPFAM" id="SSF49265">
    <property type="entry name" value="Fibronectin type III"/>
    <property type="match status" value="2"/>
</dbReference>
<evidence type="ECO:0000256" key="2">
    <source>
        <dbReference type="SAM" id="Phobius"/>
    </source>
</evidence>
<dbReference type="PANTHER" id="PTHR46708">
    <property type="entry name" value="TENASCIN"/>
    <property type="match status" value="1"/>
</dbReference>
<dbReference type="CDD" id="cd00063">
    <property type="entry name" value="FN3"/>
    <property type="match status" value="3"/>
</dbReference>
<reference evidence="5" key="1">
    <citation type="submission" date="2023-08" db="EMBL/GenBank/DDBJ databases">
        <authorList>
            <person name="Alioto T."/>
            <person name="Alioto T."/>
            <person name="Gomez Garrido J."/>
        </authorList>
    </citation>
    <scope>NUCLEOTIDE SEQUENCE</scope>
</reference>
<organism evidence="5 6">
    <name type="scientific">Xyrichtys novacula</name>
    <name type="common">Pearly razorfish</name>
    <name type="synonym">Hemipteronotus novacula</name>
    <dbReference type="NCBI Taxonomy" id="13765"/>
    <lineage>
        <taxon>Eukaryota</taxon>
        <taxon>Metazoa</taxon>
        <taxon>Chordata</taxon>
        <taxon>Craniata</taxon>
        <taxon>Vertebrata</taxon>
        <taxon>Euteleostomi</taxon>
        <taxon>Actinopterygii</taxon>
        <taxon>Neopterygii</taxon>
        <taxon>Teleostei</taxon>
        <taxon>Neoteleostei</taxon>
        <taxon>Acanthomorphata</taxon>
        <taxon>Eupercaria</taxon>
        <taxon>Labriformes</taxon>
        <taxon>Labridae</taxon>
        <taxon>Xyrichtys</taxon>
    </lineage>
</organism>
<accession>A0AAV1G9K0</accession>
<keyword evidence="2" id="KW-0812">Transmembrane</keyword>
<evidence type="ECO:0000259" key="4">
    <source>
        <dbReference type="PROSITE" id="PS50853"/>
    </source>
</evidence>
<feature type="domain" description="Fibronectin type-III" evidence="4">
    <location>
        <begin position="342"/>
        <end position="443"/>
    </location>
</feature>
<dbReference type="SMART" id="SM00060">
    <property type="entry name" value="FN3"/>
    <property type="match status" value="4"/>
</dbReference>
<keyword evidence="3" id="KW-0732">Signal</keyword>
<dbReference type="InterPro" id="IPR013783">
    <property type="entry name" value="Ig-like_fold"/>
</dbReference>
<keyword evidence="2" id="KW-1133">Transmembrane helix</keyword>
<dbReference type="InterPro" id="IPR036116">
    <property type="entry name" value="FN3_sf"/>
</dbReference>
<keyword evidence="1" id="KW-0677">Repeat</keyword>
<dbReference type="PANTHER" id="PTHR46708:SF2">
    <property type="entry name" value="FIBRONECTIN TYPE-III DOMAIN-CONTAINING PROTEIN"/>
    <property type="match status" value="1"/>
</dbReference>
<dbReference type="Gene3D" id="2.60.40.10">
    <property type="entry name" value="Immunoglobulins"/>
    <property type="match status" value="4"/>
</dbReference>